<accession>A0A7R9GZ88</accession>
<protein>
    <submittedName>
        <fullName evidence="1">Uncharacterized protein</fullName>
    </submittedName>
</protein>
<proteinExistence type="predicted"/>
<gene>
    <name evidence="1" type="ORF">TPSB3V08_LOCUS4002</name>
</gene>
<organism evidence="1">
    <name type="scientific">Timema poppense</name>
    <name type="common">Walking stick</name>
    <dbReference type="NCBI Taxonomy" id="170557"/>
    <lineage>
        <taxon>Eukaryota</taxon>
        <taxon>Metazoa</taxon>
        <taxon>Ecdysozoa</taxon>
        <taxon>Arthropoda</taxon>
        <taxon>Hexapoda</taxon>
        <taxon>Insecta</taxon>
        <taxon>Pterygota</taxon>
        <taxon>Neoptera</taxon>
        <taxon>Polyneoptera</taxon>
        <taxon>Phasmatodea</taxon>
        <taxon>Timematodea</taxon>
        <taxon>Timematoidea</taxon>
        <taxon>Timematidae</taxon>
        <taxon>Timema</taxon>
    </lineage>
</organism>
<evidence type="ECO:0000313" key="1">
    <source>
        <dbReference type="EMBL" id="CAD7403345.1"/>
    </source>
</evidence>
<reference evidence="1" key="1">
    <citation type="submission" date="2020-11" db="EMBL/GenBank/DDBJ databases">
        <authorList>
            <person name="Tran Van P."/>
        </authorList>
    </citation>
    <scope>NUCLEOTIDE SEQUENCE</scope>
</reference>
<dbReference type="EMBL" id="OD001840">
    <property type="protein sequence ID" value="CAD7403345.1"/>
    <property type="molecule type" value="Genomic_DNA"/>
</dbReference>
<name>A0A7R9GZ88_TIMPO</name>
<dbReference type="AlphaFoldDB" id="A0A7R9GZ88"/>
<sequence>MMRKTASVPNFSQIMRFDGGLDVGGVVRSESATDLNMELLGSQAVRDTRSRPSTLPNPEDVHVPSSKPFGLGVAGCYLRVAPALTPPDFIPARAY</sequence>